<reference evidence="1 2" key="3">
    <citation type="journal article" date="2012" name="J. Bacteriol.">
        <title>Genome Sequence of Paenibacillus terrae HPL-003, a Xylanase-Producing Bacterium Isolated from Soil Found in Forest Residue.</title>
        <authorList>
            <person name="Shin S.H."/>
            <person name="Kim S."/>
            <person name="Kim J.Y."/>
            <person name="Song H.Y."/>
            <person name="Cho S.J."/>
            <person name="Kim D.R."/>
            <person name="Lee K.I."/>
            <person name="Lim H.K."/>
            <person name="Park N.J."/>
            <person name="Hwang I.T."/>
            <person name="Yang K.S."/>
        </authorList>
    </citation>
    <scope>NUCLEOTIDE SEQUENCE [LARGE SCALE GENOMIC DNA]</scope>
    <source>
        <strain evidence="1 2">HPL-003</strain>
    </source>
</reference>
<dbReference type="AlphaFoldDB" id="G7VPH6"/>
<organism evidence="1 2">
    <name type="scientific">Paenibacillus terrae (strain HPL-003)</name>
    <dbReference type="NCBI Taxonomy" id="985665"/>
    <lineage>
        <taxon>Bacteria</taxon>
        <taxon>Bacillati</taxon>
        <taxon>Bacillota</taxon>
        <taxon>Bacilli</taxon>
        <taxon>Bacillales</taxon>
        <taxon>Paenibacillaceae</taxon>
        <taxon>Paenibacillus</taxon>
    </lineage>
</organism>
<evidence type="ECO:0000313" key="2">
    <source>
        <dbReference type="Proteomes" id="UP000005876"/>
    </source>
</evidence>
<accession>G7VPH6</accession>
<gene>
    <name evidence="1" type="ordered locus">HPL003_24905</name>
</gene>
<sequence>MSPIFLATLMLMGMFLFQAAIHHDVIKGGAP</sequence>
<dbReference type="KEGG" id="pta:HPL003_24905"/>
<reference evidence="2" key="1">
    <citation type="submission" date="2011-11" db="EMBL/GenBank/DDBJ databases">
        <title>Complete sequence of Paenibacillus terrae HPL-003.</title>
        <authorList>
            <person name="Shin S.H."/>
            <person name="Kim S."/>
            <person name="Kim J.Y."/>
        </authorList>
    </citation>
    <scope>NUCLEOTIDE SEQUENCE [LARGE SCALE GENOMIC DNA]</scope>
    <source>
        <strain evidence="2">HPL-003</strain>
    </source>
</reference>
<dbReference type="Proteomes" id="UP000005876">
    <property type="component" value="Chromosome"/>
</dbReference>
<reference key="2">
    <citation type="submission" date="2011-11" db="EMBL/GenBank/DDBJ databases">
        <authorList>
            <person name="Shin S.H."/>
            <person name="Kim S."/>
            <person name="Kim J.Y."/>
        </authorList>
    </citation>
    <scope>NUCLEOTIDE SEQUENCE</scope>
    <source>
        <strain>HPL-003</strain>
    </source>
</reference>
<evidence type="ECO:0000313" key="1">
    <source>
        <dbReference type="EMBL" id="AET61697.1"/>
    </source>
</evidence>
<dbReference type="HOGENOM" id="CLU_3397708_0_0_9"/>
<name>G7VPH6_PAETH</name>
<proteinExistence type="predicted"/>
<protein>
    <submittedName>
        <fullName evidence="1">Uncharacterized protein</fullName>
    </submittedName>
</protein>
<dbReference type="EMBL" id="CP003107">
    <property type="protein sequence ID" value="AET61697.1"/>
    <property type="molecule type" value="Genomic_DNA"/>
</dbReference>